<keyword evidence="5" id="KW-0436">Ligase</keyword>
<sequence length="129" mass="13819">MVPINYDDFKKVELKTAKIVEAERVEGSDKLIRLKLDLGPSNLPAGRQVVAGIGLKYQPEDLVGKTIVVVANLEPRTFTLRSDSPQQDSGQAGKVSLESQGMLLAASGGDEGPILLTTMEEISPGSEVR</sequence>
<dbReference type="InterPro" id="IPR051270">
    <property type="entry name" value="Tyrosine-tRNA_ligase_regulator"/>
</dbReference>
<dbReference type="PANTHER" id="PTHR11586">
    <property type="entry name" value="TRNA-AMINOACYLATION COFACTOR ARC1 FAMILY MEMBER"/>
    <property type="match status" value="1"/>
</dbReference>
<accession>A0A0G1CBQ4</accession>
<dbReference type="GO" id="GO:0000049">
    <property type="term" value="F:tRNA binding"/>
    <property type="evidence" value="ECO:0007669"/>
    <property type="project" value="UniProtKB-UniRule"/>
</dbReference>
<keyword evidence="5" id="KW-0030">Aminoacyl-tRNA synthetase</keyword>
<evidence type="ECO:0000256" key="3">
    <source>
        <dbReference type="PROSITE-ProRule" id="PRU00209"/>
    </source>
</evidence>
<dbReference type="EC" id="6.1.1.10" evidence="5"/>
<dbReference type="Gene3D" id="2.40.50.140">
    <property type="entry name" value="Nucleic acid-binding proteins"/>
    <property type="match status" value="1"/>
</dbReference>
<keyword evidence="1 3" id="KW-0820">tRNA-binding</keyword>
<dbReference type="Pfam" id="PF01588">
    <property type="entry name" value="tRNA_bind"/>
    <property type="match status" value="1"/>
</dbReference>
<proteinExistence type="predicted"/>
<dbReference type="PATRIC" id="fig|1619011.3.peg.47"/>
<dbReference type="AlphaFoldDB" id="A0A0G1CBQ4"/>
<keyword evidence="2 3" id="KW-0694">RNA-binding</keyword>
<dbReference type="Proteomes" id="UP000034810">
    <property type="component" value="Unassembled WGS sequence"/>
</dbReference>
<evidence type="ECO:0000256" key="1">
    <source>
        <dbReference type="ARBA" id="ARBA00022555"/>
    </source>
</evidence>
<evidence type="ECO:0000313" key="5">
    <source>
        <dbReference type="EMBL" id="KKS82992.1"/>
    </source>
</evidence>
<evidence type="ECO:0000259" key="4">
    <source>
        <dbReference type="PROSITE" id="PS50886"/>
    </source>
</evidence>
<protein>
    <submittedName>
        <fullName evidence="5">Methionyl-tRNA synthetase, methionyl-tRNA synthetase</fullName>
        <ecNumber evidence="5">6.1.1.10</ecNumber>
    </submittedName>
</protein>
<evidence type="ECO:0000256" key="2">
    <source>
        <dbReference type="ARBA" id="ARBA00022884"/>
    </source>
</evidence>
<dbReference type="InterPro" id="IPR002547">
    <property type="entry name" value="tRNA-bd_dom"/>
</dbReference>
<dbReference type="PANTHER" id="PTHR11586:SF37">
    <property type="entry name" value="TRNA-BINDING DOMAIN-CONTAINING PROTEIN"/>
    <property type="match status" value="1"/>
</dbReference>
<dbReference type="InterPro" id="IPR012340">
    <property type="entry name" value="NA-bd_OB-fold"/>
</dbReference>
<dbReference type="SUPFAM" id="SSF50249">
    <property type="entry name" value="Nucleic acid-binding proteins"/>
    <property type="match status" value="1"/>
</dbReference>
<feature type="domain" description="TRNA-binding" evidence="4">
    <location>
        <begin position="8"/>
        <end position="129"/>
    </location>
</feature>
<reference evidence="5 6" key="1">
    <citation type="journal article" date="2015" name="Nature">
        <title>rRNA introns, odd ribosomes, and small enigmatic genomes across a large radiation of phyla.</title>
        <authorList>
            <person name="Brown C.T."/>
            <person name="Hug L.A."/>
            <person name="Thomas B.C."/>
            <person name="Sharon I."/>
            <person name="Castelle C.J."/>
            <person name="Singh A."/>
            <person name="Wilkins M.J."/>
            <person name="Williams K.H."/>
            <person name="Banfield J.F."/>
        </authorList>
    </citation>
    <scope>NUCLEOTIDE SEQUENCE [LARGE SCALE GENOMIC DNA]</scope>
</reference>
<dbReference type="PROSITE" id="PS50886">
    <property type="entry name" value="TRBD"/>
    <property type="match status" value="1"/>
</dbReference>
<comment type="caution">
    <text evidence="5">The sequence shown here is derived from an EMBL/GenBank/DDBJ whole genome shotgun (WGS) entry which is preliminary data.</text>
</comment>
<dbReference type="EMBL" id="LCFA01000002">
    <property type="protein sequence ID" value="KKS82992.1"/>
    <property type="molecule type" value="Genomic_DNA"/>
</dbReference>
<evidence type="ECO:0000313" key="6">
    <source>
        <dbReference type="Proteomes" id="UP000034810"/>
    </source>
</evidence>
<organism evidence="5 6">
    <name type="scientific">Candidatus Wolfebacteria bacterium GW2011_GWC1_43_10</name>
    <dbReference type="NCBI Taxonomy" id="1619011"/>
    <lineage>
        <taxon>Bacteria</taxon>
        <taxon>Candidatus Wolfeibacteriota</taxon>
    </lineage>
</organism>
<name>A0A0G1CBQ4_9BACT</name>
<dbReference type="GO" id="GO:0004825">
    <property type="term" value="F:methionine-tRNA ligase activity"/>
    <property type="evidence" value="ECO:0007669"/>
    <property type="project" value="UniProtKB-EC"/>
</dbReference>
<gene>
    <name evidence="5" type="ORF">UV58_C0002G0002</name>
</gene>